<dbReference type="SUPFAM" id="SSF57716">
    <property type="entry name" value="Glucocorticoid receptor-like (DNA-binding domain)"/>
    <property type="match status" value="2"/>
</dbReference>
<evidence type="ECO:0000259" key="6">
    <source>
        <dbReference type="PROSITE" id="PS50023"/>
    </source>
</evidence>
<dbReference type="InterPro" id="IPR051618">
    <property type="entry name" value="Actin-binding_LIM"/>
</dbReference>
<dbReference type="Gene3D" id="2.10.110.10">
    <property type="entry name" value="Cysteine Rich Protein"/>
    <property type="match status" value="3"/>
</dbReference>
<dbReference type="SUPFAM" id="SSF47050">
    <property type="entry name" value="VHP, Villin headpiece domain"/>
    <property type="match status" value="1"/>
</dbReference>
<feature type="domain" description="LIM zinc-binding" evidence="6">
    <location>
        <begin position="106"/>
        <end position="165"/>
    </location>
</feature>
<dbReference type="FunFam" id="1.10.950.10:FF:000009">
    <property type="entry name" value="Unc-115 protein"/>
    <property type="match status" value="1"/>
</dbReference>
<dbReference type="PROSITE" id="PS51089">
    <property type="entry name" value="HP"/>
    <property type="match status" value="1"/>
</dbReference>
<dbReference type="SMART" id="SM00132">
    <property type="entry name" value="LIM"/>
    <property type="match status" value="3"/>
</dbReference>
<dbReference type="GO" id="GO:0030032">
    <property type="term" value="P:lamellipodium assembly"/>
    <property type="evidence" value="ECO:0007669"/>
    <property type="project" value="TreeGrafter"/>
</dbReference>
<evidence type="ECO:0000256" key="5">
    <source>
        <dbReference type="SAM" id="MobiDB-lite"/>
    </source>
</evidence>
<proteinExistence type="predicted"/>
<dbReference type="SMART" id="SM00153">
    <property type="entry name" value="VHP"/>
    <property type="match status" value="1"/>
</dbReference>
<dbReference type="AlphaFoldDB" id="A0AA36CV58"/>
<reference evidence="8" key="1">
    <citation type="submission" date="2023-06" db="EMBL/GenBank/DDBJ databases">
        <authorList>
            <person name="Delattre M."/>
        </authorList>
    </citation>
    <scope>NUCLEOTIDE SEQUENCE</scope>
    <source>
        <strain evidence="8">AF72</strain>
    </source>
</reference>
<keyword evidence="9" id="KW-1185">Reference proteome</keyword>
<keyword evidence="1 4" id="KW-0479">Metal-binding</keyword>
<feature type="non-terminal residue" evidence="8">
    <location>
        <position position="606"/>
    </location>
</feature>
<dbReference type="GO" id="GO:0051015">
    <property type="term" value="F:actin filament binding"/>
    <property type="evidence" value="ECO:0007669"/>
    <property type="project" value="TreeGrafter"/>
</dbReference>
<gene>
    <name evidence="8" type="ORF">MSPICULIGERA_LOCUS14245</name>
</gene>
<dbReference type="CDD" id="cd09329">
    <property type="entry name" value="LIM3_abLIM"/>
    <property type="match status" value="1"/>
</dbReference>
<evidence type="ECO:0000313" key="9">
    <source>
        <dbReference type="Proteomes" id="UP001177023"/>
    </source>
</evidence>
<sequence length="606" mass="68791">MGKKCDVCKKKCTGDILKSQDKYFHIDCFVCRDCGRHLNETGFYVTPEGVYLCPQDYRGEQLKAAQGVDAAPAAIIPTQKPTQRPTELAHQGATSPQRTRSPVSPQTCAACDQSLHTGQVLLALGEAWHVYCFKCAECGAVLHGEYMSHEGRPLCLRDYNEKHGVRCCECHKFIAGKVLQAGGYKFHPTCARCSRCGAHFGDGQEMYMQGDEIWHPHCETSRTTENIAPSKTSNLTSKRTDPKYQAAFGQHLTYTYLLPDAEETNLKHPIPPHDPQAPQFHVPQGPIKIRKSRMALLKTGMQRLTEDMVKDQLPRAKSPHMDNEEPIELAHYPAAQVPDPKTLPAIEREDFPAPPFPYAVEELRRRLSTSSVENEISSDEEDGDHAHDNEEKLKKTVKQLEQYEDSSIAAVIRQNIEESQKKQKLHLHWDPRNASRTPSAKKMPHLRFRYDTPVNASPSRHLNRPQPWRAWQGTMGGKQGNTMPCFHVPESRSSTLRANTLPTGYYGHSLENLDVTVEAAPMRQDLGESRPGLRSSLPDMSRPVKTYPLATLQTTNKNVPEECDRNHLERHLNRDEFEEVFGMAPIEFYKLPEWKRINMKRKIKLF</sequence>
<evidence type="ECO:0000256" key="4">
    <source>
        <dbReference type="PROSITE-ProRule" id="PRU00125"/>
    </source>
</evidence>
<dbReference type="EMBL" id="CATQJA010002641">
    <property type="protein sequence ID" value="CAJ0575945.1"/>
    <property type="molecule type" value="Genomic_DNA"/>
</dbReference>
<dbReference type="CDD" id="cd09330">
    <property type="entry name" value="LIM4_abLIM"/>
    <property type="match status" value="1"/>
</dbReference>
<dbReference type="PROSITE" id="PS50023">
    <property type="entry name" value="LIM_DOMAIN_2"/>
    <property type="match status" value="2"/>
</dbReference>
<feature type="region of interest" description="Disordered" evidence="5">
    <location>
        <begin position="369"/>
        <end position="389"/>
    </location>
</feature>
<dbReference type="FunFam" id="2.10.110.10:FF:000055">
    <property type="entry name" value="Actin binding LIM protein 1"/>
    <property type="match status" value="1"/>
</dbReference>
<dbReference type="Pfam" id="PF02209">
    <property type="entry name" value="VHP"/>
    <property type="match status" value="1"/>
</dbReference>
<keyword evidence="3 4" id="KW-0440">LIM domain</keyword>
<dbReference type="InterPro" id="IPR036886">
    <property type="entry name" value="Villin_headpiece_dom_sf"/>
</dbReference>
<feature type="domain" description="HP" evidence="7">
    <location>
        <begin position="541"/>
        <end position="606"/>
    </location>
</feature>
<evidence type="ECO:0000256" key="2">
    <source>
        <dbReference type="ARBA" id="ARBA00022833"/>
    </source>
</evidence>
<keyword evidence="2 4" id="KW-0862">Zinc</keyword>
<evidence type="ECO:0000256" key="3">
    <source>
        <dbReference type="ARBA" id="ARBA00023038"/>
    </source>
</evidence>
<dbReference type="Gene3D" id="1.10.950.10">
    <property type="entry name" value="Villin headpiece domain"/>
    <property type="match status" value="1"/>
</dbReference>
<dbReference type="InterPro" id="IPR003128">
    <property type="entry name" value="Villin_headpiece"/>
</dbReference>
<dbReference type="GO" id="GO:0015629">
    <property type="term" value="C:actin cytoskeleton"/>
    <property type="evidence" value="ECO:0007669"/>
    <property type="project" value="TreeGrafter"/>
</dbReference>
<dbReference type="GO" id="GO:0007010">
    <property type="term" value="P:cytoskeleton organization"/>
    <property type="evidence" value="ECO:0007669"/>
    <property type="project" value="InterPro"/>
</dbReference>
<feature type="region of interest" description="Disordered" evidence="5">
    <location>
        <begin position="79"/>
        <end position="103"/>
    </location>
</feature>
<dbReference type="PANTHER" id="PTHR24213:SF9">
    <property type="entry name" value="UNCOORDINATED 115A, ISOFORM B-RELATED"/>
    <property type="match status" value="1"/>
</dbReference>
<dbReference type="PANTHER" id="PTHR24213">
    <property type="entry name" value="ACTIN-BINDING LIM PROTEIN"/>
    <property type="match status" value="1"/>
</dbReference>
<name>A0AA36CV58_9BILA</name>
<feature type="compositionally biased region" description="Polar residues" evidence="5">
    <location>
        <begin position="92"/>
        <end position="103"/>
    </location>
</feature>
<evidence type="ECO:0000259" key="7">
    <source>
        <dbReference type="PROSITE" id="PS51089"/>
    </source>
</evidence>
<dbReference type="InterPro" id="IPR001781">
    <property type="entry name" value="Znf_LIM"/>
</dbReference>
<protein>
    <recommendedName>
        <fullName evidence="10">Actin-binding LIM protein 1</fullName>
    </recommendedName>
</protein>
<dbReference type="Proteomes" id="UP001177023">
    <property type="component" value="Unassembled WGS sequence"/>
</dbReference>
<dbReference type="PROSITE" id="PS00478">
    <property type="entry name" value="LIM_DOMAIN_1"/>
    <property type="match status" value="3"/>
</dbReference>
<dbReference type="Pfam" id="PF00412">
    <property type="entry name" value="LIM"/>
    <property type="match status" value="2"/>
</dbReference>
<organism evidence="8 9">
    <name type="scientific">Mesorhabditis spiculigera</name>
    <dbReference type="NCBI Taxonomy" id="96644"/>
    <lineage>
        <taxon>Eukaryota</taxon>
        <taxon>Metazoa</taxon>
        <taxon>Ecdysozoa</taxon>
        <taxon>Nematoda</taxon>
        <taxon>Chromadorea</taxon>
        <taxon>Rhabditida</taxon>
        <taxon>Rhabditina</taxon>
        <taxon>Rhabditomorpha</taxon>
        <taxon>Rhabditoidea</taxon>
        <taxon>Rhabditidae</taxon>
        <taxon>Mesorhabditinae</taxon>
        <taxon>Mesorhabditis</taxon>
    </lineage>
</organism>
<evidence type="ECO:0000256" key="1">
    <source>
        <dbReference type="ARBA" id="ARBA00022723"/>
    </source>
</evidence>
<feature type="domain" description="LIM zinc-binding" evidence="6">
    <location>
        <begin position="3"/>
        <end position="63"/>
    </location>
</feature>
<accession>A0AA36CV58</accession>
<evidence type="ECO:0000313" key="8">
    <source>
        <dbReference type="EMBL" id="CAJ0575945.1"/>
    </source>
</evidence>
<dbReference type="GO" id="GO:0046872">
    <property type="term" value="F:metal ion binding"/>
    <property type="evidence" value="ECO:0007669"/>
    <property type="project" value="UniProtKB-KW"/>
</dbReference>
<evidence type="ECO:0008006" key="10">
    <source>
        <dbReference type="Google" id="ProtNLM"/>
    </source>
</evidence>
<comment type="caution">
    <text evidence="8">The sequence shown here is derived from an EMBL/GenBank/DDBJ whole genome shotgun (WGS) entry which is preliminary data.</text>
</comment>